<reference evidence="2 3" key="1">
    <citation type="journal article" date="2020" name="ISME J.">
        <title>Uncovering the hidden diversity of litter-decomposition mechanisms in mushroom-forming fungi.</title>
        <authorList>
            <person name="Floudas D."/>
            <person name="Bentzer J."/>
            <person name="Ahren D."/>
            <person name="Johansson T."/>
            <person name="Persson P."/>
            <person name="Tunlid A."/>
        </authorList>
    </citation>
    <scope>NUCLEOTIDE SEQUENCE [LARGE SCALE GENOMIC DNA]</scope>
    <source>
        <strain evidence="2 3">CBS 101986</strain>
    </source>
</reference>
<accession>A0A8H5EVH6</accession>
<protein>
    <submittedName>
        <fullName evidence="2">Uncharacterized protein</fullName>
    </submittedName>
</protein>
<sequence>MSCSDVWEWQTFNSMYALAFHVGGERTFVTLSRQASTCTPNIGDRRSMQSLSTLAFVALWDPENGIIVLSAVDTTDDGDTSEPNATNLYHFPRASLSDIESFNFYQPPLSNTASSRSSECYRTLQSRHNTLFSGVTIPELQRRRGASQTSSTLGGLDVYLKGAALSTTHRHQPVYSFLNLNTDFRFPDDSEGAGTGAGYFQESALNIERYLKDGPMEKLADSWSTLEHPVIEQGIKTSNAKQRTGRRLQKKRKHVPAYTSSDTTDSAPLNPGQVFQPWKLLRALVCTQKPTRENHDWVMIDTVEMFGSTTTTGPGGIVGA</sequence>
<keyword evidence="3" id="KW-1185">Reference proteome</keyword>
<feature type="compositionally biased region" description="Polar residues" evidence="1">
    <location>
        <begin position="258"/>
        <end position="267"/>
    </location>
</feature>
<dbReference type="AlphaFoldDB" id="A0A8H5EVH6"/>
<name>A0A8H5EVH6_9AGAR</name>
<comment type="caution">
    <text evidence="2">The sequence shown here is derived from an EMBL/GenBank/DDBJ whole genome shotgun (WGS) entry which is preliminary data.</text>
</comment>
<feature type="region of interest" description="Disordered" evidence="1">
    <location>
        <begin position="237"/>
        <end position="270"/>
    </location>
</feature>
<dbReference type="EMBL" id="JAACJJ010000046">
    <property type="protein sequence ID" value="KAF5313934.1"/>
    <property type="molecule type" value="Genomic_DNA"/>
</dbReference>
<gene>
    <name evidence="2" type="ORF">D9619_013102</name>
</gene>
<evidence type="ECO:0000313" key="3">
    <source>
        <dbReference type="Proteomes" id="UP000567179"/>
    </source>
</evidence>
<organism evidence="2 3">
    <name type="scientific">Psilocybe cf. subviscida</name>
    <dbReference type="NCBI Taxonomy" id="2480587"/>
    <lineage>
        <taxon>Eukaryota</taxon>
        <taxon>Fungi</taxon>
        <taxon>Dikarya</taxon>
        <taxon>Basidiomycota</taxon>
        <taxon>Agaricomycotina</taxon>
        <taxon>Agaricomycetes</taxon>
        <taxon>Agaricomycetidae</taxon>
        <taxon>Agaricales</taxon>
        <taxon>Agaricineae</taxon>
        <taxon>Strophariaceae</taxon>
        <taxon>Psilocybe</taxon>
    </lineage>
</organism>
<evidence type="ECO:0000313" key="2">
    <source>
        <dbReference type="EMBL" id="KAF5313934.1"/>
    </source>
</evidence>
<feature type="compositionally biased region" description="Basic residues" evidence="1">
    <location>
        <begin position="243"/>
        <end position="255"/>
    </location>
</feature>
<dbReference type="Proteomes" id="UP000567179">
    <property type="component" value="Unassembled WGS sequence"/>
</dbReference>
<proteinExistence type="predicted"/>
<dbReference type="OrthoDB" id="3226552at2759"/>
<evidence type="ECO:0000256" key="1">
    <source>
        <dbReference type="SAM" id="MobiDB-lite"/>
    </source>
</evidence>